<proteinExistence type="predicted"/>
<organism evidence="2 3">
    <name type="scientific">Merluccius polli</name>
    <name type="common">Benguela hake</name>
    <name type="synonym">Merluccius cadenati</name>
    <dbReference type="NCBI Taxonomy" id="89951"/>
    <lineage>
        <taxon>Eukaryota</taxon>
        <taxon>Metazoa</taxon>
        <taxon>Chordata</taxon>
        <taxon>Craniata</taxon>
        <taxon>Vertebrata</taxon>
        <taxon>Euteleostomi</taxon>
        <taxon>Actinopterygii</taxon>
        <taxon>Neopterygii</taxon>
        <taxon>Teleostei</taxon>
        <taxon>Neoteleostei</taxon>
        <taxon>Acanthomorphata</taxon>
        <taxon>Zeiogadaria</taxon>
        <taxon>Gadariae</taxon>
        <taxon>Gadiformes</taxon>
        <taxon>Gadoidei</taxon>
        <taxon>Merlucciidae</taxon>
        <taxon>Merluccius</taxon>
    </lineage>
</organism>
<dbReference type="AlphaFoldDB" id="A0AA47NAC2"/>
<feature type="compositionally biased region" description="Acidic residues" evidence="1">
    <location>
        <begin position="140"/>
        <end position="149"/>
    </location>
</feature>
<evidence type="ECO:0000313" key="2">
    <source>
        <dbReference type="EMBL" id="KAK0155363.1"/>
    </source>
</evidence>
<sequence>MRDRLVLGITDEGTRRRKLREKYFKLEGAIDIGRVVEVLDNKLKFMSISSSVPGASINVAYGQQPGQRPTSRPSESTNTYAQPQRGTGECKYCGTPHRRGRDLGPAFGKSCRLCGTANHFAKVCMKRGQQARQLNAVDDPPLEDPEDSDRDERDVYTAESVGPVNTQRKKSRGASLTLEPPAT</sequence>
<dbReference type="EMBL" id="JAOPHQ010000289">
    <property type="protein sequence ID" value="KAK0155363.1"/>
    <property type="molecule type" value="Genomic_DNA"/>
</dbReference>
<feature type="region of interest" description="Disordered" evidence="1">
    <location>
        <begin position="59"/>
        <end position="87"/>
    </location>
</feature>
<keyword evidence="3" id="KW-1185">Reference proteome</keyword>
<dbReference type="Proteomes" id="UP001174136">
    <property type="component" value="Unassembled WGS sequence"/>
</dbReference>
<feature type="region of interest" description="Disordered" evidence="1">
    <location>
        <begin position="132"/>
        <end position="183"/>
    </location>
</feature>
<gene>
    <name evidence="2" type="ORF">N1851_002320</name>
</gene>
<reference evidence="2" key="1">
    <citation type="journal article" date="2023" name="Front. Mar. Sci.">
        <title>A new Merluccius polli reference genome to investigate the effects of global change in West African waters.</title>
        <authorList>
            <person name="Mateo J.L."/>
            <person name="Blanco-Fernandez C."/>
            <person name="Garcia-Vazquez E."/>
            <person name="Machado-Schiaffino G."/>
        </authorList>
    </citation>
    <scope>NUCLEOTIDE SEQUENCE</scope>
    <source>
        <strain evidence="2">C29</strain>
        <tissue evidence="2">Fin</tissue>
    </source>
</reference>
<protein>
    <submittedName>
        <fullName evidence="2">Uncharacterized protein</fullName>
    </submittedName>
</protein>
<evidence type="ECO:0000256" key="1">
    <source>
        <dbReference type="SAM" id="MobiDB-lite"/>
    </source>
</evidence>
<name>A0AA47NAC2_MERPO</name>
<accession>A0AA47NAC2</accession>
<evidence type="ECO:0000313" key="3">
    <source>
        <dbReference type="Proteomes" id="UP001174136"/>
    </source>
</evidence>
<comment type="caution">
    <text evidence="2">The sequence shown here is derived from an EMBL/GenBank/DDBJ whole genome shotgun (WGS) entry which is preliminary data.</text>
</comment>
<feature type="compositionally biased region" description="Polar residues" evidence="1">
    <location>
        <begin position="64"/>
        <end position="85"/>
    </location>
</feature>